<dbReference type="Gene3D" id="3.30.40.10">
    <property type="entry name" value="Zinc/RING finger domain, C3HC4 (zinc finger)"/>
    <property type="match status" value="1"/>
</dbReference>
<feature type="region of interest" description="Disordered" evidence="1">
    <location>
        <begin position="275"/>
        <end position="397"/>
    </location>
</feature>
<dbReference type="Pfam" id="PF04564">
    <property type="entry name" value="U-box"/>
    <property type="match status" value="1"/>
</dbReference>
<proteinExistence type="predicted"/>
<organism evidence="3 4">
    <name type="scientific">Nannochloropsis salina CCMP1776</name>
    <dbReference type="NCBI Taxonomy" id="1027361"/>
    <lineage>
        <taxon>Eukaryota</taxon>
        <taxon>Sar</taxon>
        <taxon>Stramenopiles</taxon>
        <taxon>Ochrophyta</taxon>
        <taxon>Eustigmatophyceae</taxon>
        <taxon>Eustigmatales</taxon>
        <taxon>Monodopsidaceae</taxon>
        <taxon>Microchloropsis</taxon>
        <taxon>Microchloropsis salina</taxon>
    </lineage>
</organism>
<dbReference type="Proteomes" id="UP000355283">
    <property type="component" value="Unassembled WGS sequence"/>
</dbReference>
<dbReference type="PANTHER" id="PTHR46573">
    <property type="entry name" value="WD REPEAT, SAM AND U-BOX DOMAIN-CONTAINING PROTEIN 1"/>
    <property type="match status" value="1"/>
</dbReference>
<dbReference type="EMBL" id="SDOX01000005">
    <property type="protein sequence ID" value="TFJ87885.1"/>
    <property type="molecule type" value="Genomic_DNA"/>
</dbReference>
<comment type="caution">
    <text evidence="3">The sequence shown here is derived from an EMBL/GenBank/DDBJ whole genome shotgun (WGS) entry which is preliminary data.</text>
</comment>
<feature type="domain" description="U-box" evidence="2">
    <location>
        <begin position="384"/>
        <end position="457"/>
    </location>
</feature>
<name>A0A4D9DE59_9STRA</name>
<dbReference type="AlphaFoldDB" id="A0A4D9DE59"/>
<feature type="compositionally biased region" description="Basic and acidic residues" evidence="1">
    <location>
        <begin position="280"/>
        <end position="289"/>
    </location>
</feature>
<dbReference type="GO" id="GO:0004842">
    <property type="term" value="F:ubiquitin-protein transferase activity"/>
    <property type="evidence" value="ECO:0007669"/>
    <property type="project" value="InterPro"/>
</dbReference>
<feature type="compositionally biased region" description="Acidic residues" evidence="1">
    <location>
        <begin position="360"/>
        <end position="386"/>
    </location>
</feature>
<keyword evidence="4" id="KW-1185">Reference proteome</keyword>
<reference evidence="3 4" key="1">
    <citation type="submission" date="2019-01" db="EMBL/GenBank/DDBJ databases">
        <title>Nuclear Genome Assembly of the Microalgal Biofuel strain Nannochloropsis salina CCMP1776.</title>
        <authorList>
            <person name="Hovde B."/>
        </authorList>
    </citation>
    <scope>NUCLEOTIDE SEQUENCE [LARGE SCALE GENOMIC DNA]</scope>
    <source>
        <strain evidence="3 4">CCMP1776</strain>
    </source>
</reference>
<feature type="compositionally biased region" description="Low complexity" evidence="1">
    <location>
        <begin position="211"/>
        <end position="220"/>
    </location>
</feature>
<evidence type="ECO:0000313" key="3">
    <source>
        <dbReference type="EMBL" id="TFJ87885.1"/>
    </source>
</evidence>
<dbReference type="OrthoDB" id="156568at2759"/>
<sequence length="482" mass="52983">MMRSATSLEDSGREVDAAQRVMDLSQIFAVAPPPVVDARRLLTLVEQGVQNQSATTLNTTTSHVFRWVRARLVLFAPEVTPSLAQLQQNTRLWRIFRRRRYFPVLGPRDLQAQVVAQALNRFQRHAKRHGAGVIVIAAGDGALEAVPSFATSLRAMLRWGHRLEVWSWEGAVPPLYMELAGEMGEGRVRVFSLNAHRHMIRYRSGGFEDTSASVSASARGRSGEGEGAGGSQVSPGVAPPHPPGDGELPVAMPMATPVDGGGISMLAQVQGWLAPLGKEGGGEGGREGASEEGGAPRSLGSQEGRVVEGGEEAEEEEEEEVGQEGSRVGGGEEEEEEEEDTEEEEEKELHALSSLSMSGNEEEEEEEDAAEEEEEEEEREEDDEAPEPFVDPLSMEVMRDPVLTPSGYSYERAVILEQIRRRALDPMTQEPLQETDLRPNRALREMIEIWRCQRQGRQQPLQDEEKAEKGRVHAAEGGVGRE</sequence>
<feature type="compositionally biased region" description="Acidic residues" evidence="1">
    <location>
        <begin position="309"/>
        <end position="322"/>
    </location>
</feature>
<dbReference type="InterPro" id="IPR013083">
    <property type="entry name" value="Znf_RING/FYVE/PHD"/>
</dbReference>
<dbReference type="InterPro" id="IPR003613">
    <property type="entry name" value="Ubox_domain"/>
</dbReference>
<protein>
    <recommendedName>
        <fullName evidence="2">U-box domain-containing protein</fullName>
    </recommendedName>
</protein>
<gene>
    <name evidence="3" type="ORF">NSK_001232</name>
</gene>
<dbReference type="PANTHER" id="PTHR46573:SF1">
    <property type="entry name" value="WD REPEAT, SAM AND U-BOX DOMAIN-CONTAINING PROTEIN 1"/>
    <property type="match status" value="1"/>
</dbReference>
<feature type="region of interest" description="Disordered" evidence="1">
    <location>
        <begin position="454"/>
        <end position="482"/>
    </location>
</feature>
<feature type="region of interest" description="Disordered" evidence="1">
    <location>
        <begin position="211"/>
        <end position="255"/>
    </location>
</feature>
<dbReference type="PROSITE" id="PS51698">
    <property type="entry name" value="U_BOX"/>
    <property type="match status" value="1"/>
</dbReference>
<evidence type="ECO:0000256" key="1">
    <source>
        <dbReference type="SAM" id="MobiDB-lite"/>
    </source>
</evidence>
<dbReference type="SUPFAM" id="SSF57850">
    <property type="entry name" value="RING/U-box"/>
    <property type="match status" value="1"/>
</dbReference>
<feature type="compositionally biased region" description="Basic and acidic residues" evidence="1">
    <location>
        <begin position="463"/>
        <end position="482"/>
    </location>
</feature>
<evidence type="ECO:0000259" key="2">
    <source>
        <dbReference type="PROSITE" id="PS51698"/>
    </source>
</evidence>
<dbReference type="SMART" id="SM00504">
    <property type="entry name" value="Ubox"/>
    <property type="match status" value="1"/>
</dbReference>
<dbReference type="InterPro" id="IPR052085">
    <property type="entry name" value="WD-SAM-U-box"/>
</dbReference>
<dbReference type="GO" id="GO:0016567">
    <property type="term" value="P:protein ubiquitination"/>
    <property type="evidence" value="ECO:0007669"/>
    <property type="project" value="InterPro"/>
</dbReference>
<feature type="compositionally biased region" description="Acidic residues" evidence="1">
    <location>
        <begin position="331"/>
        <end position="346"/>
    </location>
</feature>
<accession>A0A4D9DE59</accession>
<evidence type="ECO:0000313" key="4">
    <source>
        <dbReference type="Proteomes" id="UP000355283"/>
    </source>
</evidence>